<dbReference type="EMBL" id="JACTVA010000041">
    <property type="protein sequence ID" value="MBC9208935.1"/>
    <property type="molecule type" value="Genomic_DNA"/>
</dbReference>
<keyword evidence="2" id="KW-1185">Reference proteome</keyword>
<accession>A0ABR7RQP8</accession>
<gene>
    <name evidence="1" type="ORF">IBL26_18960</name>
</gene>
<dbReference type="Proteomes" id="UP000626026">
    <property type="component" value="Unassembled WGS sequence"/>
</dbReference>
<evidence type="ECO:0000313" key="1">
    <source>
        <dbReference type="EMBL" id="MBC9208935.1"/>
    </source>
</evidence>
<proteinExistence type="predicted"/>
<protein>
    <submittedName>
        <fullName evidence="1">Uncharacterized protein</fullName>
    </submittedName>
</protein>
<sequence>MTEFRLGVRDIVARVLEQRLPELQGRVYRAREWPLHEHQVPALLVYGYQETKTGPEVHGGDVVYAVSCIMSVQAVTQRAARHTEAVERELEQLCQAICLAVITAPELLGKAGAIERIDSVKTTLNIDAKSGEKALGQAVVAFDLCWSETYQLPDEIPCAETTFHFRVIPPA</sequence>
<comment type="caution">
    <text evidence="1">The sequence shown here is derived from an EMBL/GenBank/DDBJ whole genome shotgun (WGS) entry which is preliminary data.</text>
</comment>
<dbReference type="RefSeq" id="WP_187786084.1">
    <property type="nucleotide sequence ID" value="NZ_JACTVA010000041.1"/>
</dbReference>
<name>A0ABR7RQP8_9PROT</name>
<reference evidence="1 2" key="1">
    <citation type="journal article" date="2013" name="Int. J. Syst. Evol. Microbiol.">
        <title>Roseomonas aerophila sp. nov., isolated from air.</title>
        <authorList>
            <person name="Kim S.J."/>
            <person name="Weon H.Y."/>
            <person name="Ahn J.H."/>
            <person name="Hong S.B."/>
            <person name="Seok S.J."/>
            <person name="Whang K.S."/>
            <person name="Kwon S.W."/>
        </authorList>
    </citation>
    <scope>NUCLEOTIDE SEQUENCE [LARGE SCALE GENOMIC DNA]</scope>
    <source>
        <strain evidence="1 2">NBRC 108923</strain>
    </source>
</reference>
<organism evidence="1 2">
    <name type="scientific">Teichococcus aerophilus</name>
    <dbReference type="NCBI Taxonomy" id="1224513"/>
    <lineage>
        <taxon>Bacteria</taxon>
        <taxon>Pseudomonadati</taxon>
        <taxon>Pseudomonadota</taxon>
        <taxon>Alphaproteobacteria</taxon>
        <taxon>Acetobacterales</taxon>
        <taxon>Roseomonadaceae</taxon>
        <taxon>Roseomonas</taxon>
    </lineage>
</organism>
<evidence type="ECO:0000313" key="2">
    <source>
        <dbReference type="Proteomes" id="UP000626026"/>
    </source>
</evidence>